<dbReference type="InterPro" id="IPR037123">
    <property type="entry name" value="PRibGlycinamide_synth_C_sf"/>
</dbReference>
<dbReference type="SUPFAM" id="SSF56059">
    <property type="entry name" value="Glutathione synthetase ATP-binding domain-like"/>
    <property type="match status" value="1"/>
</dbReference>
<dbReference type="PROSITE" id="PS50975">
    <property type="entry name" value="ATP_GRASP"/>
    <property type="match status" value="1"/>
</dbReference>
<dbReference type="Gene3D" id="3.40.50.20">
    <property type="match status" value="1"/>
</dbReference>
<proteinExistence type="inferred from homology"/>
<dbReference type="Proteomes" id="UP000800092">
    <property type="component" value="Unassembled WGS sequence"/>
</dbReference>
<evidence type="ECO:0000313" key="13">
    <source>
        <dbReference type="EMBL" id="KAF2231581.1"/>
    </source>
</evidence>
<dbReference type="PANTHER" id="PTHR43472:SF1">
    <property type="entry name" value="PHOSPHORIBOSYLAMINE--GLYCINE LIGASE, CHLOROPLASTIC"/>
    <property type="match status" value="1"/>
</dbReference>
<dbReference type="InterPro" id="IPR011761">
    <property type="entry name" value="ATP-grasp"/>
</dbReference>
<dbReference type="Gene3D" id="3.30.470.20">
    <property type="entry name" value="ATP-grasp fold, B domain"/>
    <property type="match status" value="1"/>
</dbReference>
<dbReference type="GO" id="GO:0009113">
    <property type="term" value="P:purine nucleobase biosynthetic process"/>
    <property type="evidence" value="ECO:0007669"/>
    <property type="project" value="InterPro"/>
</dbReference>
<comment type="pathway">
    <text evidence="1">Purine metabolism; IMP biosynthesis via de novo pathway; N(1)-(5-phospho-D-ribosyl)glycinamide from 5-phospho-alpha-D-ribose 1-diphosphate: step 2/2.</text>
</comment>
<evidence type="ECO:0000256" key="9">
    <source>
        <dbReference type="ARBA" id="ARBA00042864"/>
    </source>
</evidence>
<evidence type="ECO:0000256" key="7">
    <source>
        <dbReference type="ARBA" id="ARBA00038345"/>
    </source>
</evidence>
<dbReference type="UniPathway" id="UPA00074">
    <property type="reaction ID" value="UER00125"/>
</dbReference>
<dbReference type="InterPro" id="IPR020559">
    <property type="entry name" value="PRibGlycinamide_synth_CS"/>
</dbReference>
<organism evidence="13 14">
    <name type="scientific">Viridothelium virens</name>
    <name type="common">Speckled blister lichen</name>
    <name type="synonym">Trypethelium virens</name>
    <dbReference type="NCBI Taxonomy" id="1048519"/>
    <lineage>
        <taxon>Eukaryota</taxon>
        <taxon>Fungi</taxon>
        <taxon>Dikarya</taxon>
        <taxon>Ascomycota</taxon>
        <taxon>Pezizomycotina</taxon>
        <taxon>Dothideomycetes</taxon>
        <taxon>Dothideomycetes incertae sedis</taxon>
        <taxon>Trypetheliales</taxon>
        <taxon>Trypetheliaceae</taxon>
        <taxon>Viridothelium</taxon>
    </lineage>
</organism>
<dbReference type="FunFam" id="3.90.600.10:FF:000001">
    <property type="entry name" value="Trifunctional purine biosynthetic protein adenosine-3"/>
    <property type="match status" value="1"/>
</dbReference>
<dbReference type="Pfam" id="PF01071">
    <property type="entry name" value="GARS_A"/>
    <property type="match status" value="1"/>
</dbReference>
<dbReference type="AlphaFoldDB" id="A0A6A6H134"/>
<dbReference type="Pfam" id="PF02843">
    <property type="entry name" value="GARS_C"/>
    <property type="match status" value="1"/>
</dbReference>
<feature type="domain" description="ATP-grasp" evidence="12">
    <location>
        <begin position="102"/>
        <end position="310"/>
    </location>
</feature>
<dbReference type="Pfam" id="PF02844">
    <property type="entry name" value="GARS_N"/>
    <property type="match status" value="1"/>
</dbReference>
<dbReference type="InterPro" id="IPR020560">
    <property type="entry name" value="PRibGlycinamide_synth_C-dom"/>
</dbReference>
<dbReference type="GO" id="GO:0005524">
    <property type="term" value="F:ATP binding"/>
    <property type="evidence" value="ECO:0007669"/>
    <property type="project" value="UniProtKB-UniRule"/>
</dbReference>
<keyword evidence="14" id="KW-1185">Reference proteome</keyword>
<keyword evidence="4 11" id="KW-0547">Nucleotide-binding</keyword>
<dbReference type="GO" id="GO:0006189">
    <property type="term" value="P:'de novo' IMP biosynthetic process"/>
    <property type="evidence" value="ECO:0007669"/>
    <property type="project" value="UniProtKB-UniPathway"/>
</dbReference>
<dbReference type="PROSITE" id="PS00184">
    <property type="entry name" value="GARS"/>
    <property type="match status" value="1"/>
</dbReference>
<dbReference type="GO" id="GO:0004641">
    <property type="term" value="F:phosphoribosylformylglycinamidine cyclo-ligase activity"/>
    <property type="evidence" value="ECO:0007669"/>
    <property type="project" value="UniProtKB-EC"/>
</dbReference>
<dbReference type="InterPro" id="IPR013815">
    <property type="entry name" value="ATP_grasp_subdomain_1"/>
</dbReference>
<dbReference type="SUPFAM" id="SSF51246">
    <property type="entry name" value="Rudiment single hybrid motif"/>
    <property type="match status" value="1"/>
</dbReference>
<keyword evidence="3 13" id="KW-0436">Ligase</keyword>
<dbReference type="InterPro" id="IPR000115">
    <property type="entry name" value="PRibGlycinamide_synth"/>
</dbReference>
<dbReference type="SMART" id="SM01210">
    <property type="entry name" value="GARS_C"/>
    <property type="match status" value="1"/>
</dbReference>
<dbReference type="InterPro" id="IPR016185">
    <property type="entry name" value="PreATP-grasp_dom_sf"/>
</dbReference>
<evidence type="ECO:0000256" key="10">
    <source>
        <dbReference type="ARBA" id="ARBA00049057"/>
    </source>
</evidence>
<dbReference type="OrthoDB" id="2018833at2759"/>
<sequence>MRWNLSIGVAECTTWGIEHVYVVPGNAGTAALYKASNRADTASDDYPGLVVLAKNLQIGLVVVGPDRAVVDGIEGYFRQSGIPCFAPTKEAAELEGSKSFAKDFMRRHNIPTARYENFNDLEAAKRHVLQIGYRVVIKASGLAAGKGVILPSSTYEAVKALEDILVNRVFGAAGSSVVVEECLEGQEISIHTLSDGTHTWSFPPGQDHKRVHDGDRGLNTGGMGVYTPTPFVTPPMMQDIETLILEPTFEGLRLEGRTFVGCLFSGVMLTSSGPKVLEYNTRFGDPETQSMIPLLDETTGLAEVFLACTQGKLDQVSIKTVPAFACNVVVAARGYPQSYSSGETIEIGKSDTDFIIFHAGTRIVDGKVTTAGGRVLAVAAVRDTLQDAVHAAYEGINSVKFHGMHYRKDIARRYVSPLRYRRSCAKPVATYSLLLSPRALPDHPSPP</sequence>
<dbReference type="NCBIfam" id="TIGR00877">
    <property type="entry name" value="purD"/>
    <property type="match status" value="1"/>
</dbReference>
<dbReference type="SMART" id="SM01209">
    <property type="entry name" value="GARS_A"/>
    <property type="match status" value="1"/>
</dbReference>
<comment type="similarity">
    <text evidence="7">Belongs to the GARS family.</text>
</comment>
<dbReference type="SUPFAM" id="SSF52440">
    <property type="entry name" value="PreATP-grasp domain"/>
    <property type="match status" value="1"/>
</dbReference>
<protein>
    <recommendedName>
        <fullName evidence="2">phosphoribosylamine--glycine ligase</fullName>
        <ecNumber evidence="2">6.3.4.13</ecNumber>
    </recommendedName>
    <alternativeName>
        <fullName evidence="8">Glycinamide ribonucleotide synthetase</fullName>
    </alternativeName>
    <alternativeName>
        <fullName evidence="9">Phosphoribosylglycinamide synthetase</fullName>
    </alternativeName>
</protein>
<accession>A0A6A6H134</accession>
<evidence type="ECO:0000313" key="14">
    <source>
        <dbReference type="Proteomes" id="UP000800092"/>
    </source>
</evidence>
<evidence type="ECO:0000256" key="3">
    <source>
        <dbReference type="ARBA" id="ARBA00022598"/>
    </source>
</evidence>
<name>A0A6A6H134_VIRVR</name>
<dbReference type="GO" id="GO:0046872">
    <property type="term" value="F:metal ion binding"/>
    <property type="evidence" value="ECO:0007669"/>
    <property type="project" value="InterPro"/>
</dbReference>
<evidence type="ECO:0000256" key="8">
    <source>
        <dbReference type="ARBA" id="ARBA00042242"/>
    </source>
</evidence>
<dbReference type="EC" id="6.3.4.13" evidence="2"/>
<dbReference type="GO" id="GO:0004637">
    <property type="term" value="F:phosphoribosylamine-glycine ligase activity"/>
    <property type="evidence" value="ECO:0007669"/>
    <property type="project" value="UniProtKB-EC"/>
</dbReference>
<dbReference type="HAMAP" id="MF_00138">
    <property type="entry name" value="GARS"/>
    <property type="match status" value="1"/>
</dbReference>
<evidence type="ECO:0000256" key="2">
    <source>
        <dbReference type="ARBA" id="ARBA00013255"/>
    </source>
</evidence>
<dbReference type="InterPro" id="IPR020561">
    <property type="entry name" value="PRibGlycinamid_synth_ATP-grasp"/>
</dbReference>
<gene>
    <name evidence="13" type="ORF">EV356DRAFT_525860</name>
</gene>
<reference evidence="13" key="1">
    <citation type="journal article" date="2020" name="Stud. Mycol.">
        <title>101 Dothideomycetes genomes: a test case for predicting lifestyles and emergence of pathogens.</title>
        <authorList>
            <person name="Haridas S."/>
            <person name="Albert R."/>
            <person name="Binder M."/>
            <person name="Bloem J."/>
            <person name="Labutti K."/>
            <person name="Salamov A."/>
            <person name="Andreopoulos B."/>
            <person name="Baker S."/>
            <person name="Barry K."/>
            <person name="Bills G."/>
            <person name="Bluhm B."/>
            <person name="Cannon C."/>
            <person name="Castanera R."/>
            <person name="Culley D."/>
            <person name="Daum C."/>
            <person name="Ezra D."/>
            <person name="Gonzalez J."/>
            <person name="Henrissat B."/>
            <person name="Kuo A."/>
            <person name="Liang C."/>
            <person name="Lipzen A."/>
            <person name="Lutzoni F."/>
            <person name="Magnuson J."/>
            <person name="Mondo S."/>
            <person name="Nolan M."/>
            <person name="Ohm R."/>
            <person name="Pangilinan J."/>
            <person name="Park H.-J."/>
            <person name="Ramirez L."/>
            <person name="Alfaro M."/>
            <person name="Sun H."/>
            <person name="Tritt A."/>
            <person name="Yoshinaga Y."/>
            <person name="Zwiers L.-H."/>
            <person name="Turgeon B."/>
            <person name="Goodwin S."/>
            <person name="Spatafora J."/>
            <person name="Crous P."/>
            <person name="Grigoriev I."/>
        </authorList>
    </citation>
    <scope>NUCLEOTIDE SEQUENCE</scope>
    <source>
        <strain evidence="13">Tuck. ex Michener</strain>
    </source>
</reference>
<dbReference type="EMBL" id="ML991825">
    <property type="protein sequence ID" value="KAF2231581.1"/>
    <property type="molecule type" value="Genomic_DNA"/>
</dbReference>
<comment type="catalytic activity">
    <reaction evidence="10">
        <text>2-formamido-N(1)-(5-O-phospho-beta-D-ribosyl)acetamidine + ATP = 5-amino-1-(5-phospho-beta-D-ribosyl)imidazole + ADP + phosphate + H(+)</text>
        <dbReference type="Rhea" id="RHEA:23032"/>
        <dbReference type="ChEBI" id="CHEBI:15378"/>
        <dbReference type="ChEBI" id="CHEBI:30616"/>
        <dbReference type="ChEBI" id="CHEBI:43474"/>
        <dbReference type="ChEBI" id="CHEBI:137981"/>
        <dbReference type="ChEBI" id="CHEBI:147287"/>
        <dbReference type="ChEBI" id="CHEBI:456216"/>
        <dbReference type="EC" id="6.3.3.1"/>
    </reaction>
</comment>
<dbReference type="Gene3D" id="3.30.1490.20">
    <property type="entry name" value="ATP-grasp fold, A domain"/>
    <property type="match status" value="1"/>
</dbReference>
<evidence type="ECO:0000256" key="11">
    <source>
        <dbReference type="PROSITE-ProRule" id="PRU00409"/>
    </source>
</evidence>
<dbReference type="Gene3D" id="3.90.600.10">
    <property type="entry name" value="Phosphoribosylglycinamide synthetase, C-terminal domain"/>
    <property type="match status" value="1"/>
</dbReference>
<dbReference type="FunFam" id="3.30.1490.20:FF:000006">
    <property type="entry name" value="phosphoribosylamine--glycine ligase, chloroplastic-like"/>
    <property type="match status" value="1"/>
</dbReference>
<evidence type="ECO:0000256" key="1">
    <source>
        <dbReference type="ARBA" id="ARBA00005174"/>
    </source>
</evidence>
<evidence type="ECO:0000259" key="12">
    <source>
        <dbReference type="PROSITE" id="PS50975"/>
    </source>
</evidence>
<evidence type="ECO:0000256" key="5">
    <source>
        <dbReference type="ARBA" id="ARBA00022755"/>
    </source>
</evidence>
<keyword evidence="6 11" id="KW-0067">ATP-binding</keyword>
<evidence type="ECO:0000256" key="6">
    <source>
        <dbReference type="ARBA" id="ARBA00022840"/>
    </source>
</evidence>
<keyword evidence="5" id="KW-0658">Purine biosynthesis</keyword>
<dbReference type="InterPro" id="IPR020562">
    <property type="entry name" value="PRibGlycinamide_synth_N"/>
</dbReference>
<dbReference type="PANTHER" id="PTHR43472">
    <property type="entry name" value="PHOSPHORIBOSYLAMINE--GLYCINE LIGASE"/>
    <property type="match status" value="1"/>
</dbReference>
<evidence type="ECO:0000256" key="4">
    <source>
        <dbReference type="ARBA" id="ARBA00022741"/>
    </source>
</evidence>
<dbReference type="InterPro" id="IPR011054">
    <property type="entry name" value="Rudment_hybrid_motif"/>
</dbReference>